<keyword evidence="5" id="KW-1185">Reference proteome</keyword>
<proteinExistence type="predicted"/>
<accession>A0A8S1D785</accession>
<dbReference type="OrthoDB" id="8178002at2759"/>
<evidence type="ECO:0000259" key="3">
    <source>
        <dbReference type="Pfam" id="PF02010"/>
    </source>
</evidence>
<feature type="compositionally biased region" description="Low complexity" evidence="1">
    <location>
        <begin position="1287"/>
        <end position="1317"/>
    </location>
</feature>
<dbReference type="Pfam" id="PF02010">
    <property type="entry name" value="REJ"/>
    <property type="match status" value="1"/>
</dbReference>
<feature type="region of interest" description="Disordered" evidence="1">
    <location>
        <begin position="939"/>
        <end position="958"/>
    </location>
</feature>
<dbReference type="EMBL" id="CADEPI010000132">
    <property type="protein sequence ID" value="CAB3376794.1"/>
    <property type="molecule type" value="Genomic_DNA"/>
</dbReference>
<dbReference type="InterPro" id="IPR002859">
    <property type="entry name" value="PKD/REJ-like"/>
</dbReference>
<keyword evidence="2" id="KW-0472">Membrane</keyword>
<sequence>MTDAGRFQLRVVASEYAAMTKQSCALGGEVVVQASAPILISSLLSPDLRAIWFDFDQSVEGPNECDKIFSTPSLKLLGQGVACEFSGARLVAKLGKKPTIQSGGKVQIVVENGIRRAGTVDADTAQTLTGVFASVTLHPAAVAVPRYRIIPSNPTCDTPGASNSVAEIRIVPEDGRELNASMRVSFNKGNDIQHQRRNLFLWRTIREMGDQLVRQQKEGSSNRLVINSSLLVPNVEYRITVWAVDMMGTQGEEREVLVQTDQQSGKQQPTQLIILGPETTRVDVELRAEAKLETCDPRAAPPAKIKFFWGVLAAGGPLPIKTSQQGRVLRLPPFSMKGGVPHQISCSAYLESDLSLPLATGTLVVLTTSAGVEARVSTTAVSIGTNQELILDGSKSADLDAYPGPLQFAWECVREGTACLLPRAGPTLLRNVYKQELSRSILRLPPGALAVGEHTFTLRVSRPASGNLAAISSRTEVKVRVLRGSSPSIRLLKTIRQPVDPTASTQVHALLEGLRGRCWAKWRSAAKAVGEVPLDLDQSPTMWEENSDRESNREFVLTLAAGKLTAGAYHRIVLDAACSQTPDKPALNRASLELEFKVATVPSPPTISVHPLFGEALQTLFTISVETEGATTLRSGTEQPGRLLYEFGWREAGKTKIQSLQTSLYDLSAQTLLHCEGGAGECSVVPVVKVCDSQAVCSSSEAVPVRVSKPTTISQYNLDLTANKIEELLDARRVGSAFTLSRGAILTVRDVPGTEQAAHQLSQRVKTSFARTISDMERRLESGNANAMLQMLDGENFSLLQHEPLPLSTIAAALDTFSERISTAINSRAPKVIPRRFMASVPSPPTWPNPRRKRQEESDEQNNIGLQEVSKSVREAEEAIFRLNISDRAEAASLLGHRLGSFLRSLCAGPSGTTLRARLVTLATAALPQEERLRVPLPRNHAADGQINSDQREEDEEESAAYVQVFDVNSETETDEPEEACLGVTLTADADVASVFAADNSRMAVVLQVHEFQHRGRHNARELQIDIPLDDTTDDPHQIWMCARWNVDNPVGQWLTNECQSLSTQPARLTCLCPLQSGSYSAVLTTVHVDEPENEQPHAAHEQIHQQVDGPPSETTTRAAADESVRTSQTEKLHLDEADKQDFLQHLVFMQNEDKRPNPIFEVPQQPEGPHSQRLSSNLITFTVLSDLAAAAQFQPTSDLEARIKKQMAKQLNLPELMIAECTAERGTISVRFSHPREEIVNRAVKDLVRLLKLGRLDLKGLDNERLRIPPQAVPGYQFEEGGNSFTPGPSGPVTDTGTTSTSTFLPPTTRSTFTFPPETPPPTIPTTTTETTTTPTTTAETITTPSTTMPTTTTESTTPSTTTEMTTTTSTTTPSPTIPSTEMTTTLSTTNNQNPAGGPDPKPGFVPGAVTTVAGPESTSTTTTTQRNVAGDAEWVEADVYDENLIKADQNMMYGVYAGAGVSVLILLVVILKSCIDLFMGKPVDWGDLPGNGQEIPDEKMRKTAADDAPLYRPIQYPDEIQAALAQVNSNISVQLGQTALTGSEYDPAEYIDSTLPGRPYRVQ</sequence>
<comment type="caution">
    <text evidence="4">The sequence shown here is derived from an EMBL/GenBank/DDBJ whole genome shotgun (WGS) entry which is preliminary data.</text>
</comment>
<evidence type="ECO:0000256" key="1">
    <source>
        <dbReference type="SAM" id="MobiDB-lite"/>
    </source>
</evidence>
<feature type="compositionally biased region" description="Low complexity" evidence="1">
    <location>
        <begin position="1326"/>
        <end position="1391"/>
    </location>
</feature>
<feature type="region of interest" description="Disordered" evidence="1">
    <location>
        <begin position="836"/>
        <end position="869"/>
    </location>
</feature>
<gene>
    <name evidence="4" type="ORF">CLODIP_2_CD09153</name>
</gene>
<organism evidence="4 5">
    <name type="scientific">Cloeon dipterum</name>
    <dbReference type="NCBI Taxonomy" id="197152"/>
    <lineage>
        <taxon>Eukaryota</taxon>
        <taxon>Metazoa</taxon>
        <taxon>Ecdysozoa</taxon>
        <taxon>Arthropoda</taxon>
        <taxon>Hexapoda</taxon>
        <taxon>Insecta</taxon>
        <taxon>Pterygota</taxon>
        <taxon>Palaeoptera</taxon>
        <taxon>Ephemeroptera</taxon>
        <taxon>Pisciforma</taxon>
        <taxon>Baetidae</taxon>
        <taxon>Cloeon</taxon>
    </lineage>
</organism>
<feature type="compositionally biased region" description="Basic and acidic residues" evidence="1">
    <location>
        <begin position="1094"/>
        <end position="1104"/>
    </location>
</feature>
<feature type="domain" description="PKD/REJ-like" evidence="3">
    <location>
        <begin position="367"/>
        <end position="737"/>
    </location>
</feature>
<feature type="transmembrane region" description="Helical" evidence="2">
    <location>
        <begin position="1453"/>
        <end position="1473"/>
    </location>
</feature>
<feature type="region of interest" description="Disordered" evidence="1">
    <location>
        <begin position="1283"/>
        <end position="1399"/>
    </location>
</feature>
<name>A0A8S1D785_9INSE</name>
<feature type="region of interest" description="Disordered" evidence="1">
    <location>
        <begin position="1094"/>
        <end position="1137"/>
    </location>
</feature>
<evidence type="ECO:0000256" key="2">
    <source>
        <dbReference type="SAM" id="Phobius"/>
    </source>
</evidence>
<evidence type="ECO:0000313" key="5">
    <source>
        <dbReference type="Proteomes" id="UP000494165"/>
    </source>
</evidence>
<dbReference type="Proteomes" id="UP000494165">
    <property type="component" value="Unassembled WGS sequence"/>
</dbReference>
<protein>
    <recommendedName>
        <fullName evidence="3">PKD/REJ-like domain-containing protein</fullName>
    </recommendedName>
</protein>
<feature type="compositionally biased region" description="Basic and acidic residues" evidence="1">
    <location>
        <begin position="1120"/>
        <end position="1137"/>
    </location>
</feature>
<evidence type="ECO:0000313" key="4">
    <source>
        <dbReference type="EMBL" id="CAB3376794.1"/>
    </source>
</evidence>
<keyword evidence="2" id="KW-0812">Transmembrane</keyword>
<reference evidence="4 5" key="1">
    <citation type="submission" date="2020-04" db="EMBL/GenBank/DDBJ databases">
        <authorList>
            <person name="Alioto T."/>
            <person name="Alioto T."/>
            <person name="Gomez Garrido J."/>
        </authorList>
    </citation>
    <scope>NUCLEOTIDE SEQUENCE [LARGE SCALE GENOMIC DNA]</scope>
</reference>
<keyword evidence="2" id="KW-1133">Transmembrane helix</keyword>